<dbReference type="Pfam" id="PF02517">
    <property type="entry name" value="Rce1-like"/>
    <property type="match status" value="1"/>
</dbReference>
<feature type="transmembrane region" description="Helical" evidence="1">
    <location>
        <begin position="200"/>
        <end position="233"/>
    </location>
</feature>
<proteinExistence type="predicted"/>
<feature type="transmembrane region" description="Helical" evidence="1">
    <location>
        <begin position="80"/>
        <end position="99"/>
    </location>
</feature>
<name>A0A6J7KY93_9ZZZZ</name>
<feature type="domain" description="CAAX prenyl protease 2/Lysostaphin resistance protein A-like" evidence="2">
    <location>
        <begin position="164"/>
        <end position="253"/>
    </location>
</feature>
<dbReference type="EMBL" id="CAFBNF010000288">
    <property type="protein sequence ID" value="CAB4960727.1"/>
    <property type="molecule type" value="Genomic_DNA"/>
</dbReference>
<dbReference type="GO" id="GO:0080120">
    <property type="term" value="P:CAAX-box protein maturation"/>
    <property type="evidence" value="ECO:0007669"/>
    <property type="project" value="UniProtKB-ARBA"/>
</dbReference>
<dbReference type="PANTHER" id="PTHR36435">
    <property type="entry name" value="SLR1288 PROTEIN"/>
    <property type="match status" value="1"/>
</dbReference>
<keyword evidence="1" id="KW-0472">Membrane</keyword>
<dbReference type="InterPro" id="IPR052710">
    <property type="entry name" value="CAAX_protease"/>
</dbReference>
<feature type="transmembrane region" description="Helical" evidence="1">
    <location>
        <begin position="240"/>
        <end position="260"/>
    </location>
</feature>
<protein>
    <submittedName>
        <fullName evidence="3">Unannotated protein</fullName>
    </submittedName>
</protein>
<evidence type="ECO:0000313" key="3">
    <source>
        <dbReference type="EMBL" id="CAB4960727.1"/>
    </source>
</evidence>
<dbReference type="AlphaFoldDB" id="A0A6J7KY93"/>
<dbReference type="PANTHER" id="PTHR36435:SF1">
    <property type="entry name" value="CAAX AMINO TERMINAL PROTEASE FAMILY PROTEIN"/>
    <property type="match status" value="1"/>
</dbReference>
<organism evidence="3">
    <name type="scientific">freshwater metagenome</name>
    <dbReference type="NCBI Taxonomy" id="449393"/>
    <lineage>
        <taxon>unclassified sequences</taxon>
        <taxon>metagenomes</taxon>
        <taxon>ecological metagenomes</taxon>
    </lineage>
</organism>
<evidence type="ECO:0000259" key="2">
    <source>
        <dbReference type="Pfam" id="PF02517"/>
    </source>
</evidence>
<dbReference type="GO" id="GO:0004175">
    <property type="term" value="F:endopeptidase activity"/>
    <property type="evidence" value="ECO:0007669"/>
    <property type="project" value="UniProtKB-ARBA"/>
</dbReference>
<feature type="transmembrane region" description="Helical" evidence="1">
    <location>
        <begin position="48"/>
        <end position="68"/>
    </location>
</feature>
<evidence type="ECO:0000256" key="1">
    <source>
        <dbReference type="SAM" id="Phobius"/>
    </source>
</evidence>
<reference evidence="3" key="1">
    <citation type="submission" date="2020-05" db="EMBL/GenBank/DDBJ databases">
        <authorList>
            <person name="Chiriac C."/>
            <person name="Salcher M."/>
            <person name="Ghai R."/>
            <person name="Kavagutti S V."/>
        </authorList>
    </citation>
    <scope>NUCLEOTIDE SEQUENCE</scope>
</reference>
<dbReference type="InterPro" id="IPR003675">
    <property type="entry name" value="Rce1/LyrA-like_dom"/>
</dbReference>
<accession>A0A6J7KY93</accession>
<sequence>MTLPAASSAASLLPPVIDAPWPGAPATATEAWQGRIPLRYPRWGFGDAWIALLGAFVASVAVGALLLLNEGSNTWQNVIVLLSLVAQWVPMLGWPLVVTRWRGNGVVLDLGLALRRPDLAWGIGGGFVVLATAGAMGVLTQWVVGDFSSAAGDLLEQFRQDPALLVLLAVGIGVIAPLVEEVCFRGLFWGALAKRGLDPWWATFWTAIAFAAFHLEPTRMPLLFVTGLLLGYLRQRTGRLGAGILAHMVNNLVGVAALFLA</sequence>
<keyword evidence="1" id="KW-0812">Transmembrane</keyword>
<gene>
    <name evidence="3" type="ORF">UFOPK3773_01972</name>
</gene>
<keyword evidence="1" id="KW-1133">Transmembrane helix</keyword>
<feature type="transmembrane region" description="Helical" evidence="1">
    <location>
        <begin position="164"/>
        <end position="188"/>
    </location>
</feature>
<feature type="transmembrane region" description="Helical" evidence="1">
    <location>
        <begin position="119"/>
        <end position="144"/>
    </location>
</feature>